<accession>A0A679JMP6</accession>
<dbReference type="Pfam" id="PF22698">
    <property type="entry name" value="Semialdhyde_dhC_1"/>
    <property type="match status" value="1"/>
</dbReference>
<proteinExistence type="predicted"/>
<dbReference type="SUPFAM" id="SSF55347">
    <property type="entry name" value="Glyceraldehyde-3-phosphate dehydrogenase-like, C-terminal domain"/>
    <property type="match status" value="1"/>
</dbReference>
<name>A0A679JMP6_VARPD</name>
<organism evidence="2">
    <name type="scientific">Variovorax paradoxus</name>
    <dbReference type="NCBI Taxonomy" id="34073"/>
    <lineage>
        <taxon>Bacteria</taxon>
        <taxon>Pseudomonadati</taxon>
        <taxon>Pseudomonadota</taxon>
        <taxon>Betaproteobacteria</taxon>
        <taxon>Burkholderiales</taxon>
        <taxon>Comamonadaceae</taxon>
        <taxon>Variovorax</taxon>
    </lineage>
</organism>
<evidence type="ECO:0000313" key="2">
    <source>
        <dbReference type="EMBL" id="CAA2110371.1"/>
    </source>
</evidence>
<evidence type="ECO:0000259" key="1">
    <source>
        <dbReference type="Pfam" id="PF22698"/>
    </source>
</evidence>
<dbReference type="Gene3D" id="3.30.360.10">
    <property type="entry name" value="Dihydrodipicolinate Reductase, domain 2"/>
    <property type="match status" value="1"/>
</dbReference>
<protein>
    <submittedName>
        <fullName evidence="2">N-acetyl-gamma-glutamyl-phosphate reductase</fullName>
        <ecNumber evidence="2">1.2.1.38</ecNumber>
    </submittedName>
</protein>
<dbReference type="PANTHER" id="PTHR32338">
    <property type="entry name" value="N-ACETYL-GAMMA-GLUTAMYL-PHOSPHATE REDUCTASE, CHLOROPLASTIC-RELATED-RELATED"/>
    <property type="match status" value="1"/>
</dbReference>
<dbReference type="AlphaFoldDB" id="A0A679JMP6"/>
<keyword evidence="2" id="KW-0560">Oxidoreductase</keyword>
<dbReference type="EMBL" id="LR743508">
    <property type="protein sequence ID" value="CAA2110371.1"/>
    <property type="molecule type" value="Genomic_DNA"/>
</dbReference>
<dbReference type="InterPro" id="IPR058924">
    <property type="entry name" value="AGPR_dimerisation_dom"/>
</dbReference>
<dbReference type="EC" id="1.2.1.38" evidence="2"/>
<feature type="domain" description="N-acetyl-gamma-glutamyl-phosphate reductase dimerisation" evidence="1">
    <location>
        <begin position="2"/>
        <end position="107"/>
    </location>
</feature>
<gene>
    <name evidence="2" type="primary">argC_4</name>
    <name evidence="2" type="ORF">VVAX_06615</name>
</gene>
<sequence length="128" mass="13568">MPEIEAYAGLAVRPIFVPAYGSYRQGIVLTIGLHARMLPADASGARIHECLAQRYRDATHVRVMPMSSNVPITELDPQIHNGSNDMSLGVACNERTGQIVLSAVLDNLGKGAAGAAVQNLRLMAQSGA</sequence>
<dbReference type="InterPro" id="IPR050085">
    <property type="entry name" value="AGPR"/>
</dbReference>
<reference evidence="2" key="1">
    <citation type="submission" date="2019-12" db="EMBL/GenBank/DDBJ databases">
        <authorList>
            <person name="Cremers G."/>
        </authorList>
    </citation>
    <scope>NUCLEOTIDE SEQUENCE</scope>
    <source>
        <strain evidence="2">Vvax</strain>
    </source>
</reference>
<dbReference type="PANTHER" id="PTHR32338:SF10">
    <property type="entry name" value="N-ACETYL-GAMMA-GLUTAMYL-PHOSPHATE REDUCTASE, CHLOROPLASTIC-RELATED"/>
    <property type="match status" value="1"/>
</dbReference>
<dbReference type="GO" id="GO:0003942">
    <property type="term" value="F:N-acetyl-gamma-glutamyl-phosphate reductase activity"/>
    <property type="evidence" value="ECO:0007669"/>
    <property type="project" value="UniProtKB-EC"/>
</dbReference>
<dbReference type="Gene3D" id="3.40.50.720">
    <property type="entry name" value="NAD(P)-binding Rossmann-like Domain"/>
    <property type="match status" value="1"/>
</dbReference>